<dbReference type="EMBL" id="VSRR010037526">
    <property type="protein sequence ID" value="MPC73795.1"/>
    <property type="molecule type" value="Genomic_DNA"/>
</dbReference>
<proteinExistence type="predicted"/>
<comment type="caution">
    <text evidence="1">The sequence shown here is derived from an EMBL/GenBank/DDBJ whole genome shotgun (WGS) entry which is preliminary data.</text>
</comment>
<organism evidence="1 2">
    <name type="scientific">Portunus trituberculatus</name>
    <name type="common">Swimming crab</name>
    <name type="synonym">Neptunus trituberculatus</name>
    <dbReference type="NCBI Taxonomy" id="210409"/>
    <lineage>
        <taxon>Eukaryota</taxon>
        <taxon>Metazoa</taxon>
        <taxon>Ecdysozoa</taxon>
        <taxon>Arthropoda</taxon>
        <taxon>Crustacea</taxon>
        <taxon>Multicrustacea</taxon>
        <taxon>Malacostraca</taxon>
        <taxon>Eumalacostraca</taxon>
        <taxon>Eucarida</taxon>
        <taxon>Decapoda</taxon>
        <taxon>Pleocyemata</taxon>
        <taxon>Brachyura</taxon>
        <taxon>Eubrachyura</taxon>
        <taxon>Portunoidea</taxon>
        <taxon>Portunidae</taxon>
        <taxon>Portuninae</taxon>
        <taxon>Portunus</taxon>
    </lineage>
</organism>
<protein>
    <submittedName>
        <fullName evidence="1">Uncharacterized protein</fullName>
    </submittedName>
</protein>
<gene>
    <name evidence="1" type="ORF">E2C01_068132</name>
</gene>
<evidence type="ECO:0000313" key="2">
    <source>
        <dbReference type="Proteomes" id="UP000324222"/>
    </source>
</evidence>
<keyword evidence="2" id="KW-1185">Reference proteome</keyword>
<name>A0A5B7HVH1_PORTR</name>
<reference evidence="1 2" key="1">
    <citation type="submission" date="2019-05" db="EMBL/GenBank/DDBJ databases">
        <title>Another draft genome of Portunus trituberculatus and its Hox gene families provides insights of decapod evolution.</title>
        <authorList>
            <person name="Jeong J.-H."/>
            <person name="Song I."/>
            <person name="Kim S."/>
            <person name="Choi T."/>
            <person name="Kim D."/>
            <person name="Ryu S."/>
            <person name="Kim W."/>
        </authorList>
    </citation>
    <scope>NUCLEOTIDE SEQUENCE [LARGE SCALE GENOMIC DNA]</scope>
    <source>
        <tissue evidence="1">Muscle</tissue>
    </source>
</reference>
<sequence>MQPLSLGSVPRCAPRWPVPEECWSGRLNRPTPPGRPDQLGNNATAGTELLCLVDYASLRSSCFAGGKGNRLTDEDRSWRVFRIGRGGTLVGRQQVEMKEKGHVRREWTETGHLSGPHFEALVVCGHLRVSPSHSYLSVRLTCAENQTHASSQLSRAVNL</sequence>
<dbReference type="Proteomes" id="UP000324222">
    <property type="component" value="Unassembled WGS sequence"/>
</dbReference>
<evidence type="ECO:0000313" key="1">
    <source>
        <dbReference type="EMBL" id="MPC73795.1"/>
    </source>
</evidence>
<dbReference type="AlphaFoldDB" id="A0A5B7HVH1"/>
<accession>A0A5B7HVH1</accession>